<evidence type="ECO:0000313" key="7">
    <source>
        <dbReference type="Proteomes" id="UP000019489"/>
    </source>
</evidence>
<dbReference type="RefSeq" id="WP_051510825.1">
    <property type="nucleotide sequence ID" value="NZ_AWSA01000044.1"/>
</dbReference>
<evidence type="ECO:0000256" key="3">
    <source>
        <dbReference type="ARBA" id="ARBA00022643"/>
    </source>
</evidence>
<dbReference type="AlphaFoldDB" id="W9G944"/>
<comment type="cofactor">
    <cofactor evidence="1">
        <name>FMN</name>
        <dbReference type="ChEBI" id="CHEBI:58210"/>
    </cofactor>
</comment>
<dbReference type="PATRIC" id="fig|1386089.3.peg.3361"/>
<dbReference type="InterPro" id="IPR002563">
    <property type="entry name" value="Flavin_Rdtase-like_dom"/>
</dbReference>
<keyword evidence="3" id="KW-0288">FMN</keyword>
<keyword evidence="2" id="KW-0285">Flavoprotein</keyword>
<accession>W9G944</accession>
<dbReference type="Pfam" id="PF01613">
    <property type="entry name" value="Flavin_Reduct"/>
    <property type="match status" value="1"/>
</dbReference>
<evidence type="ECO:0000256" key="1">
    <source>
        <dbReference type="ARBA" id="ARBA00001917"/>
    </source>
</evidence>
<protein>
    <submittedName>
        <fullName evidence="6">Flavin reductase</fullName>
    </submittedName>
</protein>
<dbReference type="Gene3D" id="2.30.110.10">
    <property type="entry name" value="Electron Transport, Fmn-binding Protein, Chain A"/>
    <property type="match status" value="1"/>
</dbReference>
<evidence type="ECO:0000256" key="2">
    <source>
        <dbReference type="ARBA" id="ARBA00022630"/>
    </source>
</evidence>
<evidence type="ECO:0000259" key="5">
    <source>
        <dbReference type="SMART" id="SM00903"/>
    </source>
</evidence>
<gene>
    <name evidence="6" type="ORF">N865_15830</name>
</gene>
<dbReference type="PANTHER" id="PTHR33798">
    <property type="entry name" value="FLAVOPROTEIN OXYGENASE"/>
    <property type="match status" value="1"/>
</dbReference>
<dbReference type="Proteomes" id="UP000019489">
    <property type="component" value="Unassembled WGS sequence"/>
</dbReference>
<dbReference type="PANTHER" id="PTHR33798:SF5">
    <property type="entry name" value="FLAVIN REDUCTASE LIKE DOMAIN-CONTAINING PROTEIN"/>
    <property type="match status" value="1"/>
</dbReference>
<comment type="caution">
    <text evidence="6">The sequence shown here is derived from an EMBL/GenBank/DDBJ whole genome shotgun (WGS) entry which is preliminary data.</text>
</comment>
<dbReference type="EMBL" id="AWSA01000044">
    <property type="protein sequence ID" value="EWT00389.1"/>
    <property type="molecule type" value="Genomic_DNA"/>
</dbReference>
<feature type="domain" description="Flavin reductase like" evidence="5">
    <location>
        <begin position="22"/>
        <end position="171"/>
    </location>
</feature>
<sequence length="217" mass="23194">MERHELPFGSMSPGAGYALLTSVVVPRPIAWVLTRSASGTINLAPHSFFTVASHRPPVVQFTSVGAKDTLRNVSETGELVVHLSPEWLLDEINLTGVDAPPDVSEVELAHLETEPSVSVSCPRLVASPVALECTLERLVEVGACTLVLARVVHASVDAEALDLSDPGRPYADIRRLRPLARLGRDEWSTIGEIVTRRRPVWGRDVGGDGAATDGPGA</sequence>
<name>W9G944_9MICO</name>
<reference evidence="6 7" key="1">
    <citation type="submission" date="2013-08" db="EMBL/GenBank/DDBJ databases">
        <title>Intrasporangium oryzae NRRL B-24470.</title>
        <authorList>
            <person name="Liu H."/>
            <person name="Wang G."/>
        </authorList>
    </citation>
    <scope>NUCLEOTIDE SEQUENCE [LARGE SCALE GENOMIC DNA]</scope>
    <source>
        <strain evidence="6 7">NRRL B-24470</strain>
    </source>
</reference>
<evidence type="ECO:0000256" key="4">
    <source>
        <dbReference type="ARBA" id="ARBA00038054"/>
    </source>
</evidence>
<dbReference type="eggNOG" id="COG1853">
    <property type="taxonomic scope" value="Bacteria"/>
</dbReference>
<dbReference type="SUPFAM" id="SSF50475">
    <property type="entry name" value="FMN-binding split barrel"/>
    <property type="match status" value="1"/>
</dbReference>
<organism evidence="6 7">
    <name type="scientific">Intrasporangium oryzae NRRL B-24470</name>
    <dbReference type="NCBI Taxonomy" id="1386089"/>
    <lineage>
        <taxon>Bacteria</taxon>
        <taxon>Bacillati</taxon>
        <taxon>Actinomycetota</taxon>
        <taxon>Actinomycetes</taxon>
        <taxon>Micrococcales</taxon>
        <taxon>Intrasporangiaceae</taxon>
        <taxon>Intrasporangium</taxon>
    </lineage>
</organism>
<keyword evidence="7" id="KW-1185">Reference proteome</keyword>
<comment type="similarity">
    <text evidence="4">Belongs to the flavoredoxin family.</text>
</comment>
<proteinExistence type="inferred from homology"/>
<dbReference type="SMART" id="SM00903">
    <property type="entry name" value="Flavin_Reduct"/>
    <property type="match status" value="1"/>
</dbReference>
<dbReference type="GO" id="GO:0010181">
    <property type="term" value="F:FMN binding"/>
    <property type="evidence" value="ECO:0007669"/>
    <property type="project" value="InterPro"/>
</dbReference>
<evidence type="ECO:0000313" key="6">
    <source>
        <dbReference type="EMBL" id="EWT00389.1"/>
    </source>
</evidence>
<dbReference type="GO" id="GO:0016646">
    <property type="term" value="F:oxidoreductase activity, acting on the CH-NH group of donors, NAD or NADP as acceptor"/>
    <property type="evidence" value="ECO:0007669"/>
    <property type="project" value="UniProtKB-ARBA"/>
</dbReference>
<dbReference type="InterPro" id="IPR012349">
    <property type="entry name" value="Split_barrel_FMN-bd"/>
</dbReference>